<dbReference type="InterPro" id="IPR004843">
    <property type="entry name" value="Calcineurin-like_PHP"/>
</dbReference>
<sequence length="277" mass="31155">MMNRREFLGGLSAAVIISACGTIVKAATADHLHKKTVFRFAVGSDWHYGEPNTPYEQYFKDLKAAFGKVHAATPCEFFVLNGDVIHNEPSLLQPAAQLFKTIHPKVYATRGNHDRVTPEAWQQAWGNPLQHQQVINGNVLLFGDTSNIKGDFLAPDLQWFEERLEANKKAKAIFIFLHITPVKWTEYAADSPAFAALVRKYPNVKAVFNGHDHDQDNVKLLDNQLPFLFDSHIGGSWGTNYHGFRIVELKDDGSVLTYMMNPDTRINEFNSKKSLAG</sequence>
<dbReference type="SUPFAM" id="SSF56300">
    <property type="entry name" value="Metallo-dependent phosphatases"/>
    <property type="match status" value="1"/>
</dbReference>
<keyword evidence="3" id="KW-1185">Reference proteome</keyword>
<dbReference type="PROSITE" id="PS51257">
    <property type="entry name" value="PROKAR_LIPOPROTEIN"/>
    <property type="match status" value="1"/>
</dbReference>
<reference evidence="2 3" key="1">
    <citation type="submission" date="2016-11" db="EMBL/GenBank/DDBJ databases">
        <authorList>
            <person name="Jaros S."/>
            <person name="Januszkiewicz K."/>
            <person name="Wedrychowicz H."/>
        </authorList>
    </citation>
    <scope>NUCLEOTIDE SEQUENCE [LARGE SCALE GENOMIC DNA]</scope>
    <source>
        <strain evidence="2 3">DSM 27406</strain>
    </source>
</reference>
<organism evidence="2 3">
    <name type="scientific">Chitinophaga jiangningensis</name>
    <dbReference type="NCBI Taxonomy" id="1419482"/>
    <lineage>
        <taxon>Bacteria</taxon>
        <taxon>Pseudomonadati</taxon>
        <taxon>Bacteroidota</taxon>
        <taxon>Chitinophagia</taxon>
        <taxon>Chitinophagales</taxon>
        <taxon>Chitinophagaceae</taxon>
        <taxon>Chitinophaga</taxon>
    </lineage>
</organism>
<dbReference type="RefSeq" id="WP_178372077.1">
    <property type="nucleotide sequence ID" value="NZ_FRBL01000001.1"/>
</dbReference>
<gene>
    <name evidence="2" type="ORF">SAMN05444266_101694</name>
</gene>
<dbReference type="InterPro" id="IPR006311">
    <property type="entry name" value="TAT_signal"/>
</dbReference>
<dbReference type="PROSITE" id="PS51318">
    <property type="entry name" value="TAT"/>
    <property type="match status" value="1"/>
</dbReference>
<dbReference type="AlphaFoldDB" id="A0A1M6WMI7"/>
<dbReference type="PANTHER" id="PTHR43143:SF1">
    <property type="entry name" value="SERINE_THREONINE-PROTEIN PHOSPHATASE CPPED1"/>
    <property type="match status" value="1"/>
</dbReference>
<evidence type="ECO:0000313" key="3">
    <source>
        <dbReference type="Proteomes" id="UP000184420"/>
    </source>
</evidence>
<evidence type="ECO:0000313" key="2">
    <source>
        <dbReference type="EMBL" id="SHK94990.1"/>
    </source>
</evidence>
<dbReference type="InterPro" id="IPR029052">
    <property type="entry name" value="Metallo-depent_PP-like"/>
</dbReference>
<feature type="domain" description="Calcineurin-like phosphoesterase" evidence="1">
    <location>
        <begin position="38"/>
        <end position="214"/>
    </location>
</feature>
<dbReference type="GO" id="GO:0016787">
    <property type="term" value="F:hydrolase activity"/>
    <property type="evidence" value="ECO:0007669"/>
    <property type="project" value="InterPro"/>
</dbReference>
<dbReference type="Gene3D" id="3.60.21.10">
    <property type="match status" value="1"/>
</dbReference>
<accession>A0A1M6WMI7</accession>
<name>A0A1M6WMI7_9BACT</name>
<dbReference type="Pfam" id="PF00149">
    <property type="entry name" value="Metallophos"/>
    <property type="match status" value="1"/>
</dbReference>
<dbReference type="InterPro" id="IPR051918">
    <property type="entry name" value="STPP_CPPED1"/>
</dbReference>
<protein>
    <submittedName>
        <fullName evidence="2">Calcineurin-like phosphoesterase</fullName>
    </submittedName>
</protein>
<proteinExistence type="predicted"/>
<dbReference type="PANTHER" id="PTHR43143">
    <property type="entry name" value="METALLOPHOSPHOESTERASE, CALCINEURIN SUPERFAMILY"/>
    <property type="match status" value="1"/>
</dbReference>
<evidence type="ECO:0000259" key="1">
    <source>
        <dbReference type="Pfam" id="PF00149"/>
    </source>
</evidence>
<dbReference type="Proteomes" id="UP000184420">
    <property type="component" value="Unassembled WGS sequence"/>
</dbReference>
<dbReference type="EMBL" id="FRBL01000001">
    <property type="protein sequence ID" value="SHK94990.1"/>
    <property type="molecule type" value="Genomic_DNA"/>
</dbReference>
<dbReference type="STRING" id="1419482.SAMN05444266_101694"/>